<dbReference type="EMBL" id="CAJNOM010000113">
    <property type="protein sequence ID" value="CAF1074112.1"/>
    <property type="molecule type" value="Genomic_DNA"/>
</dbReference>
<dbReference type="EMBL" id="CAJNOI010000110">
    <property type="protein sequence ID" value="CAF1074840.1"/>
    <property type="molecule type" value="Genomic_DNA"/>
</dbReference>
<sequence>MFSIHIYIILIFFNSPCYYSRLHSRYHHISINENEISPKHLLSFNLPNSIRSYQLVSTNAQLHKYFSIENQTHLYVLQTLDREYLCAEQFCSCLTQCSIQLKILSQPQHQIIFVNITINDLNDNLHSFRYNEIQLRIPENTNIQHRQCYRIPTVDDKDLSETNEFIYQLIGNGSEKFEIEQTIGNDLCLRIKNQPLDREERDRYEDLWIIATDKQQQQAKMKIIIQVLDINDNSPRFLTNLTNIYVNETFTGELICVQAYDPDEGNNGRVIYSFDHFDDKLNEFLHLNNETGCISINQPLLLTSNDLIPLLQSNNHLLLTIRAQDCGSRMSSTLPVYHPVELIIQDINDHKPNIQVRQIISSIDIIKNNSQINIMENSLGLLAMVTVDDIDQGSYGQVKLTLIVQTTSKKHQQAFQLKPTSMKHYKIELINPLDHEIESSLILFLDAIDGGGELTRFIINIIINDINDMIPNFEHEHYHFITNIQSSSTTFDSTVVGQVHAIDPDSSTNSLVYSLNSNLFRIDSQTGQISLISPLSMNMTDQTITFNVTVSDGEHSSQTQVSISVEGLNHRPEFERNEYFFQIDENVPVRTIVGQIIGKDKDSPGTRRGELTYSLRSITPYSEFFFHTSHTGQVLVTRIPDAEQQHIHQFIITVRDHGTPPLSSEAKLNIKVNDLNEYCPHLINFTSDPYIFISRQRFLKKTSIEKFLYRLFAFDKDISDQTNITFTLLPSTYSHIFNLNSNGLLTIEELPTKIPSIIILDYTLTDTFFPEPCIKQDKLVILIGDTPIDRDYLVNEYEKQLETSQHHRLMTQKLANNKLYQQLLYLLEYLVFYFLFVVVNKKKRNRERSITTKSSSLINPSLLDDSKQQSPHSFITDCNGKSSLLPPLR</sequence>
<feature type="domain" description="Cadherin" evidence="10">
    <location>
        <begin position="129"/>
        <end position="237"/>
    </location>
</feature>
<evidence type="ECO:0000259" key="10">
    <source>
        <dbReference type="PROSITE" id="PS50268"/>
    </source>
</evidence>
<keyword evidence="5 9" id="KW-1133">Transmembrane helix</keyword>
<evidence type="ECO:0000256" key="2">
    <source>
        <dbReference type="ARBA" id="ARBA00022692"/>
    </source>
</evidence>
<evidence type="ECO:0000256" key="6">
    <source>
        <dbReference type="ARBA" id="ARBA00023136"/>
    </source>
</evidence>
<evidence type="ECO:0000256" key="8">
    <source>
        <dbReference type="PROSITE-ProRule" id="PRU00043"/>
    </source>
</evidence>
<dbReference type="CDD" id="cd11304">
    <property type="entry name" value="Cadherin_repeat"/>
    <property type="match status" value="6"/>
</dbReference>
<dbReference type="GO" id="GO:0005886">
    <property type="term" value="C:plasma membrane"/>
    <property type="evidence" value="ECO:0007669"/>
    <property type="project" value="InterPro"/>
</dbReference>
<evidence type="ECO:0000256" key="9">
    <source>
        <dbReference type="SAM" id="Phobius"/>
    </source>
</evidence>
<keyword evidence="13" id="KW-1185">Reference proteome</keyword>
<evidence type="ECO:0000256" key="7">
    <source>
        <dbReference type="ARBA" id="ARBA00023180"/>
    </source>
</evidence>
<dbReference type="Proteomes" id="UP000663832">
    <property type="component" value="Unassembled WGS sequence"/>
</dbReference>
<reference evidence="11" key="1">
    <citation type="submission" date="2021-02" db="EMBL/GenBank/DDBJ databases">
        <authorList>
            <person name="Nowell W R."/>
        </authorList>
    </citation>
    <scope>NUCLEOTIDE SEQUENCE</scope>
</reference>
<dbReference type="PANTHER" id="PTHR24028:SF146">
    <property type="entry name" value="CADHERIN 96CB, ISOFORM D-RELATED"/>
    <property type="match status" value="1"/>
</dbReference>
<keyword evidence="2 9" id="KW-0812">Transmembrane</keyword>
<feature type="domain" description="Cadherin" evidence="10">
    <location>
        <begin position="257"/>
        <end position="354"/>
    </location>
</feature>
<accession>A0A814M722</accession>
<dbReference type="PRINTS" id="PR00205">
    <property type="entry name" value="CADHERIN"/>
</dbReference>
<dbReference type="GO" id="GO:0005509">
    <property type="term" value="F:calcium ion binding"/>
    <property type="evidence" value="ECO:0007669"/>
    <property type="project" value="UniProtKB-UniRule"/>
</dbReference>
<keyword evidence="7" id="KW-0325">Glycoprotein</keyword>
<comment type="subcellular location">
    <subcellularLocation>
        <location evidence="1">Membrane</location>
        <topology evidence="1">Single-pass membrane protein</topology>
    </subcellularLocation>
</comment>
<evidence type="ECO:0000256" key="3">
    <source>
        <dbReference type="ARBA" id="ARBA00022737"/>
    </source>
</evidence>
<dbReference type="InterPro" id="IPR050174">
    <property type="entry name" value="Protocadherin/Cadherin-CA"/>
</dbReference>
<gene>
    <name evidence="12" type="ORF">BJG266_LOCUS19916</name>
    <name evidence="11" type="ORF">QVE165_LOCUS18854</name>
</gene>
<evidence type="ECO:0000256" key="5">
    <source>
        <dbReference type="ARBA" id="ARBA00022989"/>
    </source>
</evidence>
<dbReference type="PROSITE" id="PS50268">
    <property type="entry name" value="CADHERIN_2"/>
    <property type="match status" value="6"/>
</dbReference>
<dbReference type="AlphaFoldDB" id="A0A814M722"/>
<organism evidence="11 13">
    <name type="scientific">Adineta steineri</name>
    <dbReference type="NCBI Taxonomy" id="433720"/>
    <lineage>
        <taxon>Eukaryota</taxon>
        <taxon>Metazoa</taxon>
        <taxon>Spiralia</taxon>
        <taxon>Gnathifera</taxon>
        <taxon>Rotifera</taxon>
        <taxon>Eurotatoria</taxon>
        <taxon>Bdelloidea</taxon>
        <taxon>Adinetida</taxon>
        <taxon>Adinetidae</taxon>
        <taxon>Adineta</taxon>
    </lineage>
</organism>
<dbReference type="GO" id="GO:0007156">
    <property type="term" value="P:homophilic cell adhesion via plasma membrane adhesion molecules"/>
    <property type="evidence" value="ECO:0007669"/>
    <property type="project" value="InterPro"/>
</dbReference>
<dbReference type="PROSITE" id="PS00232">
    <property type="entry name" value="CADHERIN_1"/>
    <property type="match status" value="1"/>
</dbReference>
<dbReference type="InterPro" id="IPR020894">
    <property type="entry name" value="Cadherin_CS"/>
</dbReference>
<feature type="domain" description="Cadherin" evidence="10">
    <location>
        <begin position="494"/>
        <end position="574"/>
    </location>
</feature>
<dbReference type="InterPro" id="IPR002126">
    <property type="entry name" value="Cadherin-like_dom"/>
</dbReference>
<feature type="domain" description="Cadherin" evidence="10">
    <location>
        <begin position="366"/>
        <end position="473"/>
    </location>
</feature>
<name>A0A814M722_9BILA</name>
<feature type="domain" description="Cadherin" evidence="10">
    <location>
        <begin position="575"/>
        <end position="682"/>
    </location>
</feature>
<feature type="transmembrane region" description="Helical" evidence="9">
    <location>
        <begin position="819"/>
        <end position="839"/>
    </location>
</feature>
<proteinExistence type="predicted"/>
<keyword evidence="3" id="KW-0677">Repeat</keyword>
<evidence type="ECO:0000313" key="13">
    <source>
        <dbReference type="Proteomes" id="UP000663832"/>
    </source>
</evidence>
<keyword evidence="4 8" id="KW-0106">Calcium</keyword>
<evidence type="ECO:0000313" key="11">
    <source>
        <dbReference type="EMBL" id="CAF1074112.1"/>
    </source>
</evidence>
<keyword evidence="6 9" id="KW-0472">Membrane</keyword>
<evidence type="ECO:0000313" key="12">
    <source>
        <dbReference type="EMBL" id="CAF1074840.1"/>
    </source>
</evidence>
<dbReference type="Gene3D" id="2.60.40.60">
    <property type="entry name" value="Cadherins"/>
    <property type="match status" value="6"/>
</dbReference>
<feature type="domain" description="Cadherin" evidence="10">
    <location>
        <begin position="53"/>
        <end position="128"/>
    </location>
</feature>
<dbReference type="SUPFAM" id="SSF49313">
    <property type="entry name" value="Cadherin-like"/>
    <property type="match status" value="5"/>
</dbReference>
<dbReference type="Proteomes" id="UP000663877">
    <property type="component" value="Unassembled WGS sequence"/>
</dbReference>
<evidence type="ECO:0000256" key="1">
    <source>
        <dbReference type="ARBA" id="ARBA00004167"/>
    </source>
</evidence>
<protein>
    <recommendedName>
        <fullName evidence="10">Cadherin domain-containing protein</fullName>
    </recommendedName>
</protein>
<dbReference type="InterPro" id="IPR015919">
    <property type="entry name" value="Cadherin-like_sf"/>
</dbReference>
<dbReference type="SMART" id="SM00112">
    <property type="entry name" value="CA"/>
    <property type="match status" value="5"/>
</dbReference>
<dbReference type="OrthoDB" id="6252479at2759"/>
<dbReference type="Pfam" id="PF00028">
    <property type="entry name" value="Cadherin"/>
    <property type="match status" value="3"/>
</dbReference>
<dbReference type="PANTHER" id="PTHR24028">
    <property type="entry name" value="CADHERIN-87A"/>
    <property type="match status" value="1"/>
</dbReference>
<evidence type="ECO:0000256" key="4">
    <source>
        <dbReference type="ARBA" id="ARBA00022837"/>
    </source>
</evidence>
<comment type="caution">
    <text evidence="11">The sequence shown here is derived from an EMBL/GenBank/DDBJ whole genome shotgun (WGS) entry which is preliminary data.</text>
</comment>